<organism evidence="2 3">
    <name type="scientific">Paractinoplanes rishiriensis</name>
    <dbReference type="NCBI Taxonomy" id="1050105"/>
    <lineage>
        <taxon>Bacteria</taxon>
        <taxon>Bacillati</taxon>
        <taxon>Actinomycetota</taxon>
        <taxon>Actinomycetes</taxon>
        <taxon>Micromonosporales</taxon>
        <taxon>Micromonosporaceae</taxon>
        <taxon>Paractinoplanes</taxon>
    </lineage>
</organism>
<accession>A0A919MV95</accession>
<feature type="compositionally biased region" description="Low complexity" evidence="1">
    <location>
        <begin position="65"/>
        <end position="75"/>
    </location>
</feature>
<gene>
    <name evidence="2" type="ORF">Ari01nite_36540</name>
</gene>
<feature type="compositionally biased region" description="Low complexity" evidence="1">
    <location>
        <begin position="290"/>
        <end position="321"/>
    </location>
</feature>
<feature type="region of interest" description="Disordered" evidence="1">
    <location>
        <begin position="504"/>
        <end position="570"/>
    </location>
</feature>
<evidence type="ECO:0000256" key="1">
    <source>
        <dbReference type="SAM" id="MobiDB-lite"/>
    </source>
</evidence>
<keyword evidence="3" id="KW-1185">Reference proteome</keyword>
<evidence type="ECO:0000313" key="2">
    <source>
        <dbReference type="EMBL" id="GIE96189.1"/>
    </source>
</evidence>
<proteinExistence type="predicted"/>
<evidence type="ECO:0000313" key="3">
    <source>
        <dbReference type="Proteomes" id="UP000636960"/>
    </source>
</evidence>
<dbReference type="RefSeq" id="WP_203782462.1">
    <property type="nucleotide sequence ID" value="NZ_BOMV01000040.1"/>
</dbReference>
<feature type="compositionally biased region" description="Polar residues" evidence="1">
    <location>
        <begin position="12"/>
        <end position="23"/>
    </location>
</feature>
<name>A0A919MV95_9ACTN</name>
<dbReference type="AlphaFoldDB" id="A0A919MV95"/>
<dbReference type="Proteomes" id="UP000636960">
    <property type="component" value="Unassembled WGS sequence"/>
</dbReference>
<dbReference type="EMBL" id="BOMV01000040">
    <property type="protein sequence ID" value="GIE96189.1"/>
    <property type="molecule type" value="Genomic_DNA"/>
</dbReference>
<feature type="compositionally biased region" description="Gly residues" evidence="1">
    <location>
        <begin position="144"/>
        <end position="206"/>
    </location>
</feature>
<sequence>MPAPAPPGFVDAQQSGEIPSSVDSAGPEMSRWADNRSRYADLLSQRVEPAPPPTRRPGLAGGGAPPAQRPGSGSSVLGERPGLGDRPGAGERPSALGERPGVVGERPAGLGERPAASGDLPGGAGERPAGLGERSGARPAGLGERSGGSGERSGGLGGRPGGLGERSGGLGERSGGLGERSGGLGERSGGLGERSGGLGERSGGLGERPVGLGERLAAESSPGERTANIAYPERPSGAIRRDFDVPTPSSAPPFPYEGDLDETASMPQPIQQRAAVPLVRPATPGGRWGGSEPAGPSAPVSASVPAPVSASVSGVAAAEEAQPARPSYDPSSFPRRISYDSAPGAESSGYVPPAAYAAFGSRPSTGSGTGGPADPGSRVLPQRVPAQPDVPRVPEPPLGEPTAETPALARIATHLRRGDVLQPQERQEGFDVQAILAAVRGVAGVRDASLRQTPTGAHSLRLDLAEGADPAEVSRRVARLLQDRMGLDAAMKGEAAVPSALVPTSATRPVSPPVATRPVSLEPPAPRPVSPAVRPASAPPVPVERDRRPAAVVPADVEPSPPRPLYPGDQPGPRVVIENVHVNTFGTEASVEVRLGVGDRTASGRASGPAVDGYLLRLCAMATAGAVDQILSTSEHPDGPGRCFVEHAAAVSFGSTQVAVVVLLLSCNGWVEQLSGSAVVTGDDRHAMVRATLAAVNRRLEALLSR</sequence>
<feature type="region of interest" description="Disordered" evidence="1">
    <location>
        <begin position="280"/>
        <end position="403"/>
    </location>
</feature>
<comment type="caution">
    <text evidence="2">The sequence shown here is derived from an EMBL/GenBank/DDBJ whole genome shotgun (WGS) entry which is preliminary data.</text>
</comment>
<protein>
    <submittedName>
        <fullName evidence="2">Uncharacterized protein</fullName>
    </submittedName>
</protein>
<reference evidence="2" key="1">
    <citation type="submission" date="2021-01" db="EMBL/GenBank/DDBJ databases">
        <title>Whole genome shotgun sequence of Actinoplanes rishiriensis NBRC 108556.</title>
        <authorList>
            <person name="Komaki H."/>
            <person name="Tamura T."/>
        </authorList>
    </citation>
    <scope>NUCLEOTIDE SEQUENCE</scope>
    <source>
        <strain evidence="2">NBRC 108556</strain>
    </source>
</reference>
<feature type="region of interest" description="Disordered" evidence="1">
    <location>
        <begin position="1"/>
        <end position="263"/>
    </location>
</feature>